<evidence type="ECO:0000259" key="1">
    <source>
        <dbReference type="Pfam" id="PF14302"/>
    </source>
</evidence>
<name>A0A345YED7_9SPHN</name>
<dbReference type="KEGG" id="err:DVR09_08005"/>
<protein>
    <recommendedName>
        <fullName evidence="1">DUF4377 domain-containing protein</fullName>
    </recommendedName>
</protein>
<evidence type="ECO:0000313" key="3">
    <source>
        <dbReference type="Proteomes" id="UP000254508"/>
    </source>
</evidence>
<reference evidence="3" key="1">
    <citation type="submission" date="2018-07" db="EMBL/GenBank/DDBJ databases">
        <title>Genome sequence of Erythrobacter strain YH-07, an antagonistic bacterium isolated from Yellow Sea.</title>
        <authorList>
            <person name="Tang T."/>
            <person name="Liu Q."/>
            <person name="Sun X."/>
        </authorList>
    </citation>
    <scope>NUCLEOTIDE SEQUENCE [LARGE SCALE GENOMIC DNA]</scope>
    <source>
        <strain evidence="3">YH-07</strain>
    </source>
</reference>
<feature type="domain" description="DUF4377" evidence="1">
    <location>
        <begin position="75"/>
        <end position="128"/>
    </location>
</feature>
<accession>A0A345YED7</accession>
<proteinExistence type="predicted"/>
<dbReference type="EMBL" id="CP031357">
    <property type="protein sequence ID" value="AXK42289.1"/>
    <property type="molecule type" value="Genomic_DNA"/>
</dbReference>
<dbReference type="InterPro" id="IPR025485">
    <property type="entry name" value="DUF4377"/>
</dbReference>
<dbReference type="OrthoDB" id="7871744at2"/>
<keyword evidence="3" id="KW-1185">Reference proteome</keyword>
<organism evidence="2 3">
    <name type="scientific">Erythrobacter aureus</name>
    <dbReference type="NCBI Taxonomy" id="2182384"/>
    <lineage>
        <taxon>Bacteria</taxon>
        <taxon>Pseudomonadati</taxon>
        <taxon>Pseudomonadota</taxon>
        <taxon>Alphaproteobacteria</taxon>
        <taxon>Sphingomonadales</taxon>
        <taxon>Erythrobacteraceae</taxon>
        <taxon>Erythrobacter/Porphyrobacter group</taxon>
        <taxon>Erythrobacter</taxon>
    </lineage>
</organism>
<dbReference type="Pfam" id="PF14302">
    <property type="entry name" value="DUF4377"/>
    <property type="match status" value="1"/>
</dbReference>
<dbReference type="AlphaFoldDB" id="A0A345YED7"/>
<evidence type="ECO:0000313" key="2">
    <source>
        <dbReference type="EMBL" id="AXK42289.1"/>
    </source>
</evidence>
<dbReference type="Proteomes" id="UP000254508">
    <property type="component" value="Chromosome"/>
</dbReference>
<sequence length="152" mass="16367">MVLLAGCADSTTGSPPQVSLDAIPLDLLETFEGCRLRGGAVSEGYPSTCLWGGKNFRRDEANGTVGDMRVILFDIAPQTASCDFGHGPVQSCLIVNGGLFYDTIKGYSHREGQGAVIAVRRTQICDPAEINSCPADAGIFRFEFVETYMTHR</sequence>
<gene>
    <name evidence="2" type="ORF">DVR09_08005</name>
</gene>